<keyword evidence="1" id="KW-0812">Transmembrane</keyword>
<comment type="caution">
    <text evidence="2">The sequence shown here is derived from an EMBL/GenBank/DDBJ whole genome shotgun (WGS) entry which is preliminary data.</text>
</comment>
<evidence type="ECO:0000313" key="3">
    <source>
        <dbReference type="Proteomes" id="UP000779809"/>
    </source>
</evidence>
<keyword evidence="1" id="KW-0472">Membrane</keyword>
<accession>A0A932A8R0</accession>
<evidence type="ECO:0000256" key="1">
    <source>
        <dbReference type="SAM" id="Phobius"/>
    </source>
</evidence>
<sequence>MTPVLLFFVFVSAAAVAHFAMMLRLRGAGEPVRYYRAFWQYEAYYRRYAQLAPERGWGLWPYYSSWALVGMAAVLIPFVSKAVNDGPQKLDLTRGGGLLAWAGFIALLVALAYVSRGWAREE</sequence>
<organism evidence="2 3">
    <name type="scientific">Candidatus Korobacter versatilis</name>
    <dbReference type="NCBI Taxonomy" id="658062"/>
    <lineage>
        <taxon>Bacteria</taxon>
        <taxon>Pseudomonadati</taxon>
        <taxon>Acidobacteriota</taxon>
        <taxon>Terriglobia</taxon>
        <taxon>Terriglobales</taxon>
        <taxon>Candidatus Korobacteraceae</taxon>
        <taxon>Candidatus Korobacter</taxon>
    </lineage>
</organism>
<evidence type="ECO:0000313" key="2">
    <source>
        <dbReference type="EMBL" id="MBI2678769.1"/>
    </source>
</evidence>
<feature type="transmembrane region" description="Helical" evidence="1">
    <location>
        <begin position="95"/>
        <end position="114"/>
    </location>
</feature>
<dbReference type="Proteomes" id="UP000779809">
    <property type="component" value="Unassembled WGS sequence"/>
</dbReference>
<dbReference type="EMBL" id="JACPNR010000010">
    <property type="protein sequence ID" value="MBI2678769.1"/>
    <property type="molecule type" value="Genomic_DNA"/>
</dbReference>
<name>A0A932A8R0_9BACT</name>
<protein>
    <submittedName>
        <fullName evidence="2">Uncharacterized protein</fullName>
    </submittedName>
</protein>
<dbReference type="AlphaFoldDB" id="A0A932A8R0"/>
<gene>
    <name evidence="2" type="ORF">HYX28_08305</name>
</gene>
<feature type="transmembrane region" description="Helical" evidence="1">
    <location>
        <begin position="63"/>
        <end position="83"/>
    </location>
</feature>
<keyword evidence="1" id="KW-1133">Transmembrane helix</keyword>
<proteinExistence type="predicted"/>
<reference evidence="2" key="1">
    <citation type="submission" date="2020-07" db="EMBL/GenBank/DDBJ databases">
        <title>Huge and variable diversity of episymbiotic CPR bacteria and DPANN archaea in groundwater ecosystems.</title>
        <authorList>
            <person name="He C.Y."/>
            <person name="Keren R."/>
            <person name="Whittaker M."/>
            <person name="Farag I.F."/>
            <person name="Doudna J."/>
            <person name="Cate J.H.D."/>
            <person name="Banfield J.F."/>
        </authorList>
    </citation>
    <scope>NUCLEOTIDE SEQUENCE</scope>
    <source>
        <strain evidence="2">NC_groundwater_580_Pr5_B-0.1um_64_19</strain>
    </source>
</reference>